<dbReference type="Proteomes" id="UP000035057">
    <property type="component" value="Unassembled WGS sequence"/>
</dbReference>
<dbReference type="Gene3D" id="3.40.50.1820">
    <property type="entry name" value="alpha/beta hydrolase"/>
    <property type="match status" value="1"/>
</dbReference>
<protein>
    <submittedName>
        <fullName evidence="3">Hydrolase</fullName>
    </submittedName>
</protein>
<accession>A0A072N7D5</accession>
<dbReference type="STRING" id="1137280.D777_00145"/>
<sequence>MPNVLSKHHVLIRGAGAHTLVFAHGFGCDHMVWSEVAPAFEKDYRVVTFDHVGCGLSKRGSFRDERHSSLKGYALDLLDIVDDISEEPVTVVGHSVSGMIGCLAASMLPNRFRQVITINPSPRYLNDDDGYTGGFEKADVMAMLDQIEHDQEGWARSLAPLVMENEDRPELTDRLIRSFMAVDSMLLRRFAEATFLCDYRNELSKIPVPVDILYGRSDRVVPVSVVDYMAERIPDVHCIPLEAKGHYPQLSAPEELIFKIRESLGRLEAR</sequence>
<proteinExistence type="inferred from homology"/>
<comment type="caution">
    <text evidence="3">The sequence shown here is derived from an EMBL/GenBank/DDBJ whole genome shotgun (WGS) entry which is preliminary data.</text>
</comment>
<dbReference type="InterPro" id="IPR029058">
    <property type="entry name" value="AB_hydrolase_fold"/>
</dbReference>
<gene>
    <name evidence="3" type="ORF">D777_00145</name>
</gene>
<evidence type="ECO:0000256" key="1">
    <source>
        <dbReference type="ARBA" id="ARBA00008645"/>
    </source>
</evidence>
<dbReference type="SUPFAM" id="SSF53474">
    <property type="entry name" value="alpha/beta-Hydrolases"/>
    <property type="match status" value="1"/>
</dbReference>
<dbReference type="Pfam" id="PF00561">
    <property type="entry name" value="Abhydrolase_1"/>
    <property type="match status" value="1"/>
</dbReference>
<dbReference type="GO" id="GO:0016787">
    <property type="term" value="F:hydrolase activity"/>
    <property type="evidence" value="ECO:0007669"/>
    <property type="project" value="UniProtKB-KW"/>
</dbReference>
<dbReference type="OrthoDB" id="8680283at2"/>
<dbReference type="EMBL" id="ANIE01000001">
    <property type="protein sequence ID" value="KEF33137.1"/>
    <property type="molecule type" value="Genomic_DNA"/>
</dbReference>
<keyword evidence="3" id="KW-0378">Hydrolase</keyword>
<keyword evidence="4" id="KW-1185">Reference proteome</keyword>
<dbReference type="RefSeq" id="WP_036127636.1">
    <property type="nucleotide sequence ID" value="NZ_ANIE01000001.1"/>
</dbReference>
<dbReference type="PATRIC" id="fig|1137280.3.peg.141"/>
<dbReference type="PANTHER" id="PTHR43039">
    <property type="entry name" value="ESTERASE-RELATED"/>
    <property type="match status" value="1"/>
</dbReference>
<dbReference type="PRINTS" id="PR00111">
    <property type="entry name" value="ABHYDROLASE"/>
</dbReference>
<dbReference type="InterPro" id="IPR000073">
    <property type="entry name" value="AB_hydrolase_1"/>
</dbReference>
<evidence type="ECO:0000259" key="2">
    <source>
        <dbReference type="Pfam" id="PF00561"/>
    </source>
</evidence>
<name>A0A072N7D5_9GAMM</name>
<comment type="similarity">
    <text evidence="1">Belongs to the AB hydrolase superfamily.</text>
</comment>
<evidence type="ECO:0000313" key="3">
    <source>
        <dbReference type="EMBL" id="KEF33137.1"/>
    </source>
</evidence>
<evidence type="ECO:0000313" key="4">
    <source>
        <dbReference type="Proteomes" id="UP000035057"/>
    </source>
</evidence>
<dbReference type="AlphaFoldDB" id="A0A072N7D5"/>
<reference evidence="3 4" key="1">
    <citation type="submission" date="2012-12" db="EMBL/GenBank/DDBJ databases">
        <title>Genome assembly of Marinobacter sp. AK21.</title>
        <authorList>
            <person name="Khatri I."/>
            <person name="Kumar R."/>
            <person name="Vaidya B."/>
            <person name="Subramanian S."/>
            <person name="Pinnaka A."/>
        </authorList>
    </citation>
    <scope>NUCLEOTIDE SEQUENCE [LARGE SCALE GENOMIC DNA]</scope>
    <source>
        <strain evidence="3 4">AK21</strain>
    </source>
</reference>
<feature type="domain" description="AB hydrolase-1" evidence="2">
    <location>
        <begin position="19"/>
        <end position="252"/>
    </location>
</feature>
<organism evidence="3 4">
    <name type="scientific">Marinobacter nitratireducens</name>
    <dbReference type="NCBI Taxonomy" id="1137280"/>
    <lineage>
        <taxon>Bacteria</taxon>
        <taxon>Pseudomonadati</taxon>
        <taxon>Pseudomonadota</taxon>
        <taxon>Gammaproteobacteria</taxon>
        <taxon>Pseudomonadales</taxon>
        <taxon>Marinobacteraceae</taxon>
        <taxon>Marinobacter</taxon>
    </lineage>
</organism>